<name>A0A8R1DL77_CAEJA</name>
<dbReference type="CDD" id="cd13314">
    <property type="entry name" value="PH_Rpn13"/>
    <property type="match status" value="1"/>
</dbReference>
<dbReference type="AlphaFoldDB" id="A0A8R1DL77"/>
<dbReference type="GO" id="GO:0005737">
    <property type="term" value="C:cytoplasm"/>
    <property type="evidence" value="ECO:0007669"/>
    <property type="project" value="UniProtKB-SubCell"/>
</dbReference>
<dbReference type="InterPro" id="IPR038633">
    <property type="entry name" value="Rpn13/ADRM1_Pru_sf"/>
</dbReference>
<dbReference type="GO" id="GO:0061133">
    <property type="term" value="F:endopeptidase activator activity"/>
    <property type="evidence" value="ECO:0007669"/>
    <property type="project" value="TreeGrafter"/>
</dbReference>
<evidence type="ECO:0000256" key="3">
    <source>
        <dbReference type="ARBA" id="ARBA00009216"/>
    </source>
</evidence>
<dbReference type="Gene3D" id="1.10.2020.20">
    <property type="match status" value="1"/>
</dbReference>
<organism evidence="11 12">
    <name type="scientific">Caenorhabditis japonica</name>
    <dbReference type="NCBI Taxonomy" id="281687"/>
    <lineage>
        <taxon>Eukaryota</taxon>
        <taxon>Metazoa</taxon>
        <taxon>Ecdysozoa</taxon>
        <taxon>Nematoda</taxon>
        <taxon>Chromadorea</taxon>
        <taxon>Rhabditida</taxon>
        <taxon>Rhabditina</taxon>
        <taxon>Rhabditomorpha</taxon>
        <taxon>Rhabditoidea</taxon>
        <taxon>Rhabditidae</taxon>
        <taxon>Peloderinae</taxon>
        <taxon>Caenorhabditis</taxon>
    </lineage>
</organism>
<dbReference type="InterPro" id="IPR038108">
    <property type="entry name" value="RPN13_DEUBAD_sf"/>
</dbReference>
<evidence type="ECO:0000313" key="12">
    <source>
        <dbReference type="Proteomes" id="UP000005237"/>
    </source>
</evidence>
<dbReference type="PANTHER" id="PTHR12225:SF0">
    <property type="entry name" value="PROTEASOMAL UBIQUITIN RECEPTOR ADRM1"/>
    <property type="match status" value="1"/>
</dbReference>
<evidence type="ECO:0000259" key="10">
    <source>
        <dbReference type="PROSITE" id="PS51917"/>
    </source>
</evidence>
<dbReference type="InterPro" id="IPR044868">
    <property type="entry name" value="Rpn13/ADRM1_Pru"/>
</dbReference>
<keyword evidence="12" id="KW-1185">Reference proteome</keyword>
<sequence>MTAMFSNNRTTTSSSGHMVEFKAGRSRLEPGSAEHMRRVVAEPTKGLVYIKQSSDMLVHFCWKDRESGALVDDLIIFPEDAEFKAVNGCTDGKVYMLKFKSSGEMKLFWLQDSNPDAEKDLVKKVNDALNKPPTSRPSNSRSVSNAPDRSAAGGSLIASGQDFNAPLGGLDQGQLMSLIQSLQGNTSDTLPLPPSQAAAASAEADCEPPVEGNPISLNNPAIQSILNNFGRQNSGQGQGQGVNVSLGEALANDEVAEVVRNHAEELTPHIPQSNDPAQELSDTVKTPQFRQVWFFF</sequence>
<proteinExistence type="inferred from homology"/>
<reference evidence="12" key="1">
    <citation type="submission" date="2010-08" db="EMBL/GenBank/DDBJ databases">
        <authorList>
            <consortium name="Caenorhabditis japonica Sequencing Consortium"/>
            <person name="Wilson R.K."/>
        </authorList>
    </citation>
    <scope>NUCLEOTIDE SEQUENCE [LARGE SCALE GENOMIC DNA]</scope>
    <source>
        <strain evidence="12">DF5081</strain>
    </source>
</reference>
<feature type="domain" description="Pru" evidence="10">
    <location>
        <begin position="13"/>
        <end position="132"/>
    </location>
</feature>
<evidence type="ECO:0000256" key="5">
    <source>
        <dbReference type="ARBA" id="ARBA00022942"/>
    </source>
</evidence>
<comment type="subcellular location">
    <subcellularLocation>
        <location evidence="2">Cytoplasm</location>
    </subcellularLocation>
    <subcellularLocation>
        <location evidence="1">Nucleus</location>
    </subcellularLocation>
</comment>
<protein>
    <recommendedName>
        <fullName evidence="8">Proteasomal ubiquitin receptor ADRM1 homolog</fullName>
    </recommendedName>
</protein>
<evidence type="ECO:0000256" key="1">
    <source>
        <dbReference type="ARBA" id="ARBA00004123"/>
    </source>
</evidence>
<dbReference type="Gene3D" id="2.30.29.70">
    <property type="entry name" value="Proteasomal ubiquitin receptor Rpn13/ADRM1"/>
    <property type="match status" value="1"/>
</dbReference>
<evidence type="ECO:0000256" key="6">
    <source>
        <dbReference type="ARBA" id="ARBA00023242"/>
    </source>
</evidence>
<dbReference type="PROSITE" id="PS51917">
    <property type="entry name" value="PRU"/>
    <property type="match status" value="1"/>
</dbReference>
<dbReference type="GO" id="GO:0008541">
    <property type="term" value="C:proteasome regulatory particle, lid subcomplex"/>
    <property type="evidence" value="ECO:0007669"/>
    <property type="project" value="TreeGrafter"/>
</dbReference>
<reference evidence="11" key="2">
    <citation type="submission" date="2022-06" db="UniProtKB">
        <authorList>
            <consortium name="EnsemblMetazoa"/>
        </authorList>
    </citation>
    <scope>IDENTIFICATION</scope>
    <source>
        <strain evidence="11">DF5081</strain>
    </source>
</reference>
<comment type="similarity">
    <text evidence="3">Belongs to the ADRM1 family.</text>
</comment>
<dbReference type="InterPro" id="IPR032368">
    <property type="entry name" value="RPN13_DEUBAD"/>
</dbReference>
<dbReference type="GO" id="GO:0005634">
    <property type="term" value="C:nucleus"/>
    <property type="evidence" value="ECO:0007669"/>
    <property type="project" value="UniProtKB-SubCell"/>
</dbReference>
<evidence type="ECO:0000256" key="7">
    <source>
        <dbReference type="ARBA" id="ARBA00054744"/>
    </source>
</evidence>
<evidence type="ECO:0000256" key="4">
    <source>
        <dbReference type="ARBA" id="ARBA00022490"/>
    </source>
</evidence>
<evidence type="ECO:0000313" key="11">
    <source>
        <dbReference type="EnsemblMetazoa" id="CJA04669.1"/>
    </source>
</evidence>
<evidence type="ECO:0000256" key="2">
    <source>
        <dbReference type="ARBA" id="ARBA00004496"/>
    </source>
</evidence>
<dbReference type="Proteomes" id="UP000005237">
    <property type="component" value="Unassembled WGS sequence"/>
</dbReference>
<dbReference type="FunFam" id="2.30.29.70:FF:000001">
    <property type="entry name" value="Proteasomal ubiquitin receptor ADRM1"/>
    <property type="match status" value="1"/>
</dbReference>
<keyword evidence="6" id="KW-0539">Nucleus</keyword>
<dbReference type="Pfam" id="PF04683">
    <property type="entry name" value="Rpn13_ADRM1_Pru"/>
    <property type="match status" value="1"/>
</dbReference>
<dbReference type="PANTHER" id="PTHR12225">
    <property type="entry name" value="ADHESION REGULATING MOLECULE 1 110 KDA CELL MEMBRANE GLYCOPROTEIN"/>
    <property type="match status" value="1"/>
</dbReference>
<keyword evidence="5" id="KW-0647">Proteasome</keyword>
<comment type="function">
    <text evidence="7">May function as a proteasomal ubiquitin receptor. May promote the deubiquitinating activity associated with the 26S proteasome.</text>
</comment>
<feature type="region of interest" description="Disordered" evidence="9">
    <location>
        <begin position="128"/>
        <end position="157"/>
    </location>
</feature>
<dbReference type="InterPro" id="IPR006773">
    <property type="entry name" value="Rpn13/ADRM1"/>
</dbReference>
<dbReference type="GO" id="GO:0070628">
    <property type="term" value="F:proteasome binding"/>
    <property type="evidence" value="ECO:0007669"/>
    <property type="project" value="TreeGrafter"/>
</dbReference>
<accession>A0A8R1DL77</accession>
<evidence type="ECO:0000256" key="9">
    <source>
        <dbReference type="SAM" id="MobiDB-lite"/>
    </source>
</evidence>
<evidence type="ECO:0000256" key="8">
    <source>
        <dbReference type="ARBA" id="ARBA00070663"/>
    </source>
</evidence>
<feature type="compositionally biased region" description="Polar residues" evidence="9">
    <location>
        <begin position="132"/>
        <end position="147"/>
    </location>
</feature>
<dbReference type="Pfam" id="PF16550">
    <property type="entry name" value="RPN13_C"/>
    <property type="match status" value="1"/>
</dbReference>
<keyword evidence="4" id="KW-0963">Cytoplasm</keyword>
<dbReference type="EnsemblMetazoa" id="CJA04669.1">
    <property type="protein sequence ID" value="CJA04669.1"/>
    <property type="gene ID" value="WBGene00123871"/>
</dbReference>